<evidence type="ECO:0000313" key="2">
    <source>
        <dbReference type="EMBL" id="BDI05620.1"/>
    </source>
</evidence>
<evidence type="ECO:0000259" key="1">
    <source>
        <dbReference type="Pfam" id="PF13577"/>
    </source>
</evidence>
<sequence length="162" mass="18461">MSLDLNLSLDDRLQRALIRSEIETLNAEFAFLIDHDRSDEVPELFTEDGSYGREGGGRSTGRDALRTVYAMRAARGMRTARHLFTNLRLEFVSEREVHGHTILLLYAEDGPPPHPAEANLVSDYRDVYRLGDDDRWRYASRTVTHQFKHPGNKPIVLPLGQA</sequence>
<dbReference type="RefSeq" id="WP_251968990.1">
    <property type="nucleotide sequence ID" value="NZ_AP025730.1"/>
</dbReference>
<proteinExistence type="predicted"/>
<feature type="domain" description="SnoaL-like" evidence="1">
    <location>
        <begin position="15"/>
        <end position="142"/>
    </location>
</feature>
<accession>A0ABM7YMD4</accession>
<gene>
    <name evidence="2" type="ORF">CATMQ487_25900</name>
</gene>
<evidence type="ECO:0000313" key="3">
    <source>
        <dbReference type="Proteomes" id="UP001057498"/>
    </source>
</evidence>
<keyword evidence="3" id="KW-1185">Reference proteome</keyword>
<dbReference type="Pfam" id="PF13577">
    <property type="entry name" value="SnoaL_4"/>
    <property type="match status" value="1"/>
</dbReference>
<dbReference type="Gene3D" id="3.10.450.50">
    <property type="match status" value="1"/>
</dbReference>
<organism evidence="2 3">
    <name type="scientific">Sphaerotilus microaerophilus</name>
    <dbReference type="NCBI Taxonomy" id="2914710"/>
    <lineage>
        <taxon>Bacteria</taxon>
        <taxon>Pseudomonadati</taxon>
        <taxon>Pseudomonadota</taxon>
        <taxon>Betaproteobacteria</taxon>
        <taxon>Burkholderiales</taxon>
        <taxon>Sphaerotilaceae</taxon>
        <taxon>Sphaerotilus</taxon>
    </lineage>
</organism>
<dbReference type="InterPro" id="IPR032710">
    <property type="entry name" value="NTF2-like_dom_sf"/>
</dbReference>
<dbReference type="Proteomes" id="UP001057498">
    <property type="component" value="Chromosome"/>
</dbReference>
<reference evidence="2" key="1">
    <citation type="submission" date="2022-04" db="EMBL/GenBank/DDBJ databases">
        <title>Whole genome sequence of Sphaerotilus sp. FB-5.</title>
        <authorList>
            <person name="Takeda M."/>
            <person name="Narihara S."/>
            <person name="Akimoto M."/>
            <person name="Akimoto R."/>
            <person name="Nishiyashiki S."/>
            <person name="Murakami T."/>
        </authorList>
    </citation>
    <scope>NUCLEOTIDE SEQUENCE</scope>
    <source>
        <strain evidence="2">FB-5</strain>
    </source>
</reference>
<name>A0ABM7YMD4_9BURK</name>
<dbReference type="EMBL" id="AP025730">
    <property type="protein sequence ID" value="BDI05620.1"/>
    <property type="molecule type" value="Genomic_DNA"/>
</dbReference>
<dbReference type="SUPFAM" id="SSF54427">
    <property type="entry name" value="NTF2-like"/>
    <property type="match status" value="1"/>
</dbReference>
<protein>
    <recommendedName>
        <fullName evidence="1">SnoaL-like domain-containing protein</fullName>
    </recommendedName>
</protein>
<dbReference type="InterPro" id="IPR037401">
    <property type="entry name" value="SnoaL-like"/>
</dbReference>